<reference evidence="1 2" key="1">
    <citation type="journal article" date="2018" name="Sci. Rep.">
        <title>Genomic signatures of local adaptation to the degree of environmental predictability in rotifers.</title>
        <authorList>
            <person name="Franch-Gras L."/>
            <person name="Hahn C."/>
            <person name="Garcia-Roger E.M."/>
            <person name="Carmona M.J."/>
            <person name="Serra M."/>
            <person name="Gomez A."/>
        </authorList>
    </citation>
    <scope>NUCLEOTIDE SEQUENCE [LARGE SCALE GENOMIC DNA]</scope>
    <source>
        <strain evidence="1">HYR1</strain>
    </source>
</reference>
<evidence type="ECO:0000313" key="1">
    <source>
        <dbReference type="EMBL" id="RNA20083.1"/>
    </source>
</evidence>
<protein>
    <submittedName>
        <fullName evidence="1">Uncharacterized protein</fullName>
    </submittedName>
</protein>
<name>A0A3M7R8W9_BRAPC</name>
<gene>
    <name evidence="1" type="ORF">BpHYR1_036086</name>
</gene>
<dbReference type="AlphaFoldDB" id="A0A3M7R8W9"/>
<dbReference type="EMBL" id="REGN01003924">
    <property type="protein sequence ID" value="RNA20083.1"/>
    <property type="molecule type" value="Genomic_DNA"/>
</dbReference>
<organism evidence="1 2">
    <name type="scientific">Brachionus plicatilis</name>
    <name type="common">Marine rotifer</name>
    <name type="synonym">Brachionus muelleri</name>
    <dbReference type="NCBI Taxonomy" id="10195"/>
    <lineage>
        <taxon>Eukaryota</taxon>
        <taxon>Metazoa</taxon>
        <taxon>Spiralia</taxon>
        <taxon>Gnathifera</taxon>
        <taxon>Rotifera</taxon>
        <taxon>Eurotatoria</taxon>
        <taxon>Monogononta</taxon>
        <taxon>Pseudotrocha</taxon>
        <taxon>Ploima</taxon>
        <taxon>Brachionidae</taxon>
        <taxon>Brachionus</taxon>
    </lineage>
</organism>
<sequence>MCLFNRDLIGQLMIYPELSLVMTSPIFRSLIVNQDFIRSSVYQGYTTVEVQPVSWDAFLTKELNLERNLKQTYYSNKN</sequence>
<keyword evidence="2" id="KW-1185">Reference proteome</keyword>
<evidence type="ECO:0000313" key="2">
    <source>
        <dbReference type="Proteomes" id="UP000276133"/>
    </source>
</evidence>
<comment type="caution">
    <text evidence="1">The sequence shown here is derived from an EMBL/GenBank/DDBJ whole genome shotgun (WGS) entry which is preliminary data.</text>
</comment>
<dbReference type="Proteomes" id="UP000276133">
    <property type="component" value="Unassembled WGS sequence"/>
</dbReference>
<proteinExistence type="predicted"/>
<accession>A0A3M7R8W9</accession>